<dbReference type="AlphaFoldDB" id="A0AAV1LN04"/>
<sequence length="95" mass="11570">MLAGIHLILLYWLKKKNPFQKKNSGRFARAAYILKVLWAKVTTRWTPINDRRGRPRKRWRDELDSFMEDWSSITQNRERWKEFGKAFAQQWDVMG</sequence>
<dbReference type="EMBL" id="CAVLGL010000092">
    <property type="protein sequence ID" value="CAK1595434.1"/>
    <property type="molecule type" value="Genomic_DNA"/>
</dbReference>
<proteinExistence type="predicted"/>
<organism evidence="1 2">
    <name type="scientific">Parnassius mnemosyne</name>
    <name type="common">clouded apollo</name>
    <dbReference type="NCBI Taxonomy" id="213953"/>
    <lineage>
        <taxon>Eukaryota</taxon>
        <taxon>Metazoa</taxon>
        <taxon>Ecdysozoa</taxon>
        <taxon>Arthropoda</taxon>
        <taxon>Hexapoda</taxon>
        <taxon>Insecta</taxon>
        <taxon>Pterygota</taxon>
        <taxon>Neoptera</taxon>
        <taxon>Endopterygota</taxon>
        <taxon>Lepidoptera</taxon>
        <taxon>Glossata</taxon>
        <taxon>Ditrysia</taxon>
        <taxon>Papilionoidea</taxon>
        <taxon>Papilionidae</taxon>
        <taxon>Parnassiinae</taxon>
        <taxon>Parnassini</taxon>
        <taxon>Parnassius</taxon>
        <taxon>Driopa</taxon>
    </lineage>
</organism>
<comment type="caution">
    <text evidence="1">The sequence shown here is derived from an EMBL/GenBank/DDBJ whole genome shotgun (WGS) entry which is preliminary data.</text>
</comment>
<name>A0AAV1LN04_9NEOP</name>
<evidence type="ECO:0000313" key="1">
    <source>
        <dbReference type="EMBL" id="CAK1595434.1"/>
    </source>
</evidence>
<accession>A0AAV1LN04</accession>
<gene>
    <name evidence="1" type="ORF">PARMNEM_LOCUS14916</name>
</gene>
<evidence type="ECO:0000313" key="2">
    <source>
        <dbReference type="Proteomes" id="UP001314205"/>
    </source>
</evidence>
<dbReference type="Proteomes" id="UP001314205">
    <property type="component" value="Unassembled WGS sequence"/>
</dbReference>
<protein>
    <submittedName>
        <fullName evidence="1">Uncharacterized protein</fullName>
    </submittedName>
</protein>
<reference evidence="1 2" key="1">
    <citation type="submission" date="2023-11" db="EMBL/GenBank/DDBJ databases">
        <authorList>
            <person name="Hedman E."/>
            <person name="Englund M."/>
            <person name="Stromberg M."/>
            <person name="Nyberg Akerstrom W."/>
            <person name="Nylinder S."/>
            <person name="Jareborg N."/>
            <person name="Kallberg Y."/>
            <person name="Kronander E."/>
        </authorList>
    </citation>
    <scope>NUCLEOTIDE SEQUENCE [LARGE SCALE GENOMIC DNA]</scope>
</reference>
<keyword evidence="2" id="KW-1185">Reference proteome</keyword>